<gene>
    <name evidence="3" type="ORF">BSAL_18370</name>
</gene>
<feature type="compositionally biased region" description="Low complexity" evidence="2">
    <location>
        <begin position="25"/>
        <end position="39"/>
    </location>
</feature>
<dbReference type="VEuPathDB" id="TriTrypDB:BSAL_18370"/>
<organism evidence="3 4">
    <name type="scientific">Bodo saltans</name>
    <name type="common">Flagellated protozoan</name>
    <dbReference type="NCBI Taxonomy" id="75058"/>
    <lineage>
        <taxon>Eukaryota</taxon>
        <taxon>Discoba</taxon>
        <taxon>Euglenozoa</taxon>
        <taxon>Kinetoplastea</taxon>
        <taxon>Metakinetoplastina</taxon>
        <taxon>Eubodonida</taxon>
        <taxon>Bodonidae</taxon>
        <taxon>Bodo</taxon>
    </lineage>
</organism>
<name>A0A0S4JG75_BODSA</name>
<feature type="compositionally biased region" description="Polar residues" evidence="2">
    <location>
        <begin position="40"/>
        <end position="49"/>
    </location>
</feature>
<accession>A0A0S4JG75</accession>
<dbReference type="EMBL" id="CYKH01001689">
    <property type="protein sequence ID" value="CUG88949.1"/>
    <property type="molecule type" value="Genomic_DNA"/>
</dbReference>
<keyword evidence="1" id="KW-0175">Coiled coil</keyword>
<keyword evidence="4" id="KW-1185">Reference proteome</keyword>
<feature type="compositionally biased region" description="Basic and acidic residues" evidence="2">
    <location>
        <begin position="50"/>
        <end position="60"/>
    </location>
</feature>
<evidence type="ECO:0000256" key="1">
    <source>
        <dbReference type="SAM" id="Coils"/>
    </source>
</evidence>
<evidence type="ECO:0000256" key="2">
    <source>
        <dbReference type="SAM" id="MobiDB-lite"/>
    </source>
</evidence>
<feature type="coiled-coil region" evidence="1">
    <location>
        <begin position="415"/>
        <end position="442"/>
    </location>
</feature>
<feature type="compositionally biased region" description="Low complexity" evidence="2">
    <location>
        <begin position="107"/>
        <end position="127"/>
    </location>
</feature>
<dbReference type="SMART" id="SM00368">
    <property type="entry name" value="LRR_RI"/>
    <property type="match status" value="2"/>
</dbReference>
<evidence type="ECO:0008006" key="5">
    <source>
        <dbReference type="Google" id="ProtNLM"/>
    </source>
</evidence>
<protein>
    <recommendedName>
        <fullName evidence="5">Leucine-rich repeat protein</fullName>
    </recommendedName>
</protein>
<feature type="compositionally biased region" description="Polar residues" evidence="2">
    <location>
        <begin position="71"/>
        <end position="85"/>
    </location>
</feature>
<sequence length="765" mass="82860">MGCSGSKDAVQSAVKKTVESDQFQAAVTKAKAAALSSSSQPTETEQAQQELRERMEANDHQRRKLEKTRTDGNSGTAPMTSSSHPNDQDMENKKKDKKNKKKKSHESSTSSSDSDPSTSSSSSSSKSSDTERSKKKKKAHKSKSKGSKSHEVAAEATTPKPTPPLSPSASRRGYVDAQQKDDVRSHYAATLGGSGGGLASPRAVASASSTNKDHDDDVAIERIDEECGDDEALLLLKEIILRARHERDGALVELKRVSAERDASREEYAYLRATADASDNFENVVRIPPNWSASEQRLIDELRQRNAALEQELTVIRYQLRRKRFMSTERPALVQLLSTTSSSGVGGGGASPTTMQTPGLLMSSSSSAFGGGGAGEQLLPLSPTELASSVRSLQARYVSAEQEVQRVESFHRQAHANAQQEAAALHQQSQELRHSISHLEKQHRDYSESTKTLAEKIHAMEEVLKKRQAELASVVEATAKEAANAERHKAEAAAATSSAAEAIATAAEATASAAAEHAALNERREQERNDLALRADQKKLKEQSDTAQFLRQVSRLLINAEHCSDEVRLQLLQFVCEHGGLPVEGRETSRLVADPTEFDMNGILYGDAIAYLASLVISRPACRIESLILSETAMTDLGCAQLALTLAVLPFETTLRHMNLSNNELTARGVTQLLTALQSSALCAGIGGRPTMITQRLAVDLDNNPAIFQTVEDVQLVTSQVESMKKTVPLVEVFLPRLPKLEQLMGKTAQSLRSSSVFVPPPLGT</sequence>
<dbReference type="SUPFAM" id="SSF52047">
    <property type="entry name" value="RNI-like"/>
    <property type="match status" value="1"/>
</dbReference>
<feature type="region of interest" description="Disordered" evidence="2">
    <location>
        <begin position="1"/>
        <end position="217"/>
    </location>
</feature>
<dbReference type="Proteomes" id="UP000051952">
    <property type="component" value="Unassembled WGS sequence"/>
</dbReference>
<proteinExistence type="predicted"/>
<evidence type="ECO:0000313" key="3">
    <source>
        <dbReference type="EMBL" id="CUG88949.1"/>
    </source>
</evidence>
<feature type="compositionally biased region" description="Basic residues" evidence="2">
    <location>
        <begin position="133"/>
        <end position="147"/>
    </location>
</feature>
<dbReference type="AlphaFoldDB" id="A0A0S4JG75"/>
<reference evidence="4" key="1">
    <citation type="submission" date="2015-09" db="EMBL/GenBank/DDBJ databases">
        <authorList>
            <consortium name="Pathogen Informatics"/>
        </authorList>
    </citation>
    <scope>NUCLEOTIDE SEQUENCE [LARGE SCALE GENOMIC DNA]</scope>
    <source>
        <strain evidence="4">Lake Konstanz</strain>
    </source>
</reference>
<feature type="compositionally biased region" description="Basic residues" evidence="2">
    <location>
        <begin position="95"/>
        <end position="104"/>
    </location>
</feature>
<feature type="region of interest" description="Disordered" evidence="2">
    <location>
        <begin position="340"/>
        <end position="359"/>
    </location>
</feature>
<dbReference type="Gene3D" id="3.80.10.10">
    <property type="entry name" value="Ribonuclease Inhibitor"/>
    <property type="match status" value="1"/>
</dbReference>
<evidence type="ECO:0000313" key="4">
    <source>
        <dbReference type="Proteomes" id="UP000051952"/>
    </source>
</evidence>
<dbReference type="OrthoDB" id="120976at2759"/>
<dbReference type="InterPro" id="IPR032675">
    <property type="entry name" value="LRR_dom_sf"/>
</dbReference>
<feature type="coiled-coil region" evidence="1">
    <location>
        <begin position="292"/>
        <end position="319"/>
    </location>
</feature>